<name>A0AA37QHK0_9FIRM</name>
<dbReference type="EMBL" id="BSCI01000009">
    <property type="protein sequence ID" value="GLG87167.1"/>
    <property type="molecule type" value="Genomic_DNA"/>
</dbReference>
<sequence>MNKYVDKILLTICSKLQLPEYLYKLADERYHTIATIIESDSVFKNVELNMYAHGSFRLKTTVKPLNGEDYDLDFVVEISAETAGKMTPVELYDHIFRILSTDGIHNKMIEKKSRCIRINYANDFHMDIMPGKQINVISREIIVPDKELKNWYHHSNPIRYAEWFEEQAKTHIISEIQQMRKVQCSAEPIEEREIVTRLEPLRRAVQLIKRYRDIYCDEHETVPVRSIIICTLMGHITSTYSDTLQIIQDFCSYVNQCILESGQTPFVVKNPVVDETLSEKWEEDIQNYRDFVSMIDSLKQDVAKLRTLTINSDMNALMKKMFGETVTNEAIMEYAKKMNENRSEGVLSVDSAGRLNTKGVGASVRKNTFYGE</sequence>
<reference evidence="2" key="1">
    <citation type="submission" date="2022-09" db="EMBL/GenBank/DDBJ databases">
        <title>Draft genome sequence of Coprococcus comes strain 31264.</title>
        <authorList>
            <person name="Atsushi H."/>
            <person name="Moriya O."/>
            <person name="Mitsuo S."/>
        </authorList>
    </citation>
    <scope>NUCLEOTIDE SEQUENCE</scope>
    <source>
        <strain evidence="2">JCM 31264</strain>
    </source>
</reference>
<dbReference type="InterPro" id="IPR006116">
    <property type="entry name" value="NT_2-5OAS_ClassI-CCAase"/>
</dbReference>
<evidence type="ECO:0008006" key="4">
    <source>
        <dbReference type="Google" id="ProtNLM"/>
    </source>
</evidence>
<dbReference type="Pfam" id="PF18144">
    <property type="entry name" value="SMODS"/>
    <property type="match status" value="1"/>
</dbReference>
<dbReference type="Proteomes" id="UP001145109">
    <property type="component" value="Unassembled WGS sequence"/>
</dbReference>
<reference evidence="2" key="2">
    <citation type="submission" date="2022-11" db="EMBL/GenBank/DDBJ databases">
        <title>Draft genome sequence of Coprococcus comes strain 31264.</title>
        <authorList>
            <person name="Hisatomi A."/>
            <person name="Ohkuma M."/>
            <person name="Sakamoto M."/>
        </authorList>
    </citation>
    <scope>NUCLEOTIDE SEQUENCE</scope>
    <source>
        <strain evidence="2">JCM 31264</strain>
    </source>
</reference>
<comment type="caution">
    <text evidence="2">The sequence shown here is derived from an EMBL/GenBank/DDBJ whole genome shotgun (WGS) entry which is preliminary data.</text>
</comment>
<evidence type="ECO:0000313" key="3">
    <source>
        <dbReference type="Proteomes" id="UP001145109"/>
    </source>
</evidence>
<evidence type="ECO:0000313" key="2">
    <source>
        <dbReference type="EMBL" id="GLG87167.1"/>
    </source>
</evidence>
<dbReference type="CDD" id="cd05400">
    <property type="entry name" value="NT_2-5OAS_ClassI-CCAase"/>
    <property type="match status" value="1"/>
</dbReference>
<organism evidence="2 3">
    <name type="scientific">Coprococcus comes</name>
    <dbReference type="NCBI Taxonomy" id="410072"/>
    <lineage>
        <taxon>Bacteria</taxon>
        <taxon>Bacillati</taxon>
        <taxon>Bacillota</taxon>
        <taxon>Clostridia</taxon>
        <taxon>Lachnospirales</taxon>
        <taxon>Lachnospiraceae</taxon>
        <taxon>Coprococcus</taxon>
    </lineage>
</organism>
<dbReference type="RefSeq" id="WP_055248383.1">
    <property type="nucleotide sequence ID" value="NZ_BSCI01000009.1"/>
</dbReference>
<proteinExistence type="predicted"/>
<dbReference type="GO" id="GO:0051607">
    <property type="term" value="P:defense response to virus"/>
    <property type="evidence" value="ECO:0007669"/>
    <property type="project" value="UniProtKB-KW"/>
</dbReference>
<gene>
    <name evidence="2" type="ORF">comes_17120</name>
</gene>
<keyword evidence="1" id="KW-0051">Antiviral defense</keyword>
<protein>
    <recommendedName>
        <fullName evidence="4">Nucleotidyltransferase</fullName>
    </recommendedName>
</protein>
<evidence type="ECO:0000256" key="1">
    <source>
        <dbReference type="ARBA" id="ARBA00023118"/>
    </source>
</evidence>
<accession>A0AA37QHK0</accession>
<dbReference type="AlphaFoldDB" id="A0AA37QHK0"/>
<dbReference type="GO" id="GO:0016779">
    <property type="term" value="F:nucleotidyltransferase activity"/>
    <property type="evidence" value="ECO:0007669"/>
    <property type="project" value="InterPro"/>
</dbReference>